<evidence type="ECO:0000313" key="2">
    <source>
        <dbReference type="EMBL" id="EEN47160.1"/>
    </source>
</evidence>
<gene>
    <name evidence="2" type="ORF">BRAFLDRAFT_108912</name>
</gene>
<organism>
    <name type="scientific">Branchiostoma floridae</name>
    <name type="common">Florida lancelet</name>
    <name type="synonym">Amphioxus</name>
    <dbReference type="NCBI Taxonomy" id="7739"/>
    <lineage>
        <taxon>Eukaryota</taxon>
        <taxon>Metazoa</taxon>
        <taxon>Chordata</taxon>
        <taxon>Cephalochordata</taxon>
        <taxon>Leptocardii</taxon>
        <taxon>Amphioxiformes</taxon>
        <taxon>Branchiostomatidae</taxon>
        <taxon>Branchiostoma</taxon>
    </lineage>
</organism>
<feature type="compositionally biased region" description="Pro residues" evidence="1">
    <location>
        <begin position="251"/>
        <end position="279"/>
    </location>
</feature>
<proteinExistence type="predicted"/>
<feature type="region of interest" description="Disordered" evidence="1">
    <location>
        <begin position="208"/>
        <end position="295"/>
    </location>
</feature>
<dbReference type="AlphaFoldDB" id="C3ZJZ3"/>
<reference evidence="2" key="1">
    <citation type="journal article" date="2008" name="Nature">
        <title>The amphioxus genome and the evolution of the chordate karyotype.</title>
        <authorList>
            <consortium name="US DOE Joint Genome Institute (JGI-PGF)"/>
            <person name="Putnam N.H."/>
            <person name="Butts T."/>
            <person name="Ferrier D.E.K."/>
            <person name="Furlong R.F."/>
            <person name="Hellsten U."/>
            <person name="Kawashima T."/>
            <person name="Robinson-Rechavi M."/>
            <person name="Shoguchi E."/>
            <person name="Terry A."/>
            <person name="Yu J.-K."/>
            <person name="Benito-Gutierrez E.L."/>
            <person name="Dubchak I."/>
            <person name="Garcia-Fernandez J."/>
            <person name="Gibson-Brown J.J."/>
            <person name="Grigoriev I.V."/>
            <person name="Horton A.C."/>
            <person name="de Jong P.J."/>
            <person name="Jurka J."/>
            <person name="Kapitonov V.V."/>
            <person name="Kohara Y."/>
            <person name="Kuroki Y."/>
            <person name="Lindquist E."/>
            <person name="Lucas S."/>
            <person name="Osoegawa K."/>
            <person name="Pennacchio L.A."/>
            <person name="Salamov A.A."/>
            <person name="Satou Y."/>
            <person name="Sauka-Spengler T."/>
            <person name="Schmutz J."/>
            <person name="Shin-I T."/>
            <person name="Toyoda A."/>
            <person name="Bronner-Fraser M."/>
            <person name="Fujiyama A."/>
            <person name="Holland L.Z."/>
            <person name="Holland P.W.H."/>
            <person name="Satoh N."/>
            <person name="Rokhsar D.S."/>
        </authorList>
    </citation>
    <scope>NUCLEOTIDE SEQUENCE [LARGE SCALE GENOMIC DNA]</scope>
    <source>
        <strain evidence="2">S238N-H82</strain>
        <tissue evidence="2">Testes</tissue>
    </source>
</reference>
<sequence length="295" mass="32048">MVHDFTQHFTYMSEAVRSRVMIWMDPLDPEPELDEFEDGGSATAGRIEEKIIRRANQPGGVREVDLAHQHVLNKPSVTTIVNKTRITHDNRVQDSETLSQVSILVEDAVSMNDPDYYEPMETSDDEDHPEEVPISEATSDYLQVTRLQCVLDLFGTALLCVVPLSCGRVSSDRKAISRRKWSTSTAQCSMEIAAGTYQNGLYKRMGETKANRQGQAGASTTGQATVTPPAPVTGTPQPERSVTPMALVSGTPPPQPTVTPPAPATGTPPPQPTVTPPAPMTVTPSPRDHAGSTYR</sequence>
<name>C3ZJZ3_BRAFL</name>
<protein>
    <submittedName>
        <fullName evidence="2">Uncharacterized protein</fullName>
    </submittedName>
</protein>
<evidence type="ECO:0000256" key="1">
    <source>
        <dbReference type="SAM" id="MobiDB-lite"/>
    </source>
</evidence>
<feature type="compositionally biased region" description="Basic and acidic residues" evidence="1">
    <location>
        <begin position="286"/>
        <end position="295"/>
    </location>
</feature>
<feature type="compositionally biased region" description="Low complexity" evidence="1">
    <location>
        <begin position="220"/>
        <end position="238"/>
    </location>
</feature>
<dbReference type="InParanoid" id="C3ZJZ3"/>
<accession>C3ZJZ3</accession>
<dbReference type="EMBL" id="GG666634">
    <property type="protein sequence ID" value="EEN47160.1"/>
    <property type="molecule type" value="Genomic_DNA"/>
</dbReference>